<name>A0AA41X8N2_9BACI</name>
<keyword evidence="2" id="KW-0812">Transmembrane</keyword>
<comment type="caution">
    <text evidence="3">The sequence shown here is derived from an EMBL/GenBank/DDBJ whole genome shotgun (WGS) entry which is preliminary data.</text>
</comment>
<evidence type="ECO:0000256" key="2">
    <source>
        <dbReference type="SAM" id="Phobius"/>
    </source>
</evidence>
<gene>
    <name evidence="3" type="ORF">NK662_20610</name>
</gene>
<feature type="transmembrane region" description="Helical" evidence="2">
    <location>
        <begin position="36"/>
        <end position="53"/>
    </location>
</feature>
<reference evidence="3" key="1">
    <citation type="submission" date="2022-07" db="EMBL/GenBank/DDBJ databases">
        <authorList>
            <person name="Li W.-J."/>
            <person name="Deng Q.-Q."/>
        </authorList>
    </citation>
    <scope>NUCLEOTIDE SEQUENCE</scope>
    <source>
        <strain evidence="3">SYSU M60031</strain>
    </source>
</reference>
<dbReference type="AlphaFoldDB" id="A0AA41X8N2"/>
<accession>A0AA41X8N2</accession>
<protein>
    <submittedName>
        <fullName evidence="3">Uncharacterized protein</fullName>
    </submittedName>
</protein>
<feature type="region of interest" description="Disordered" evidence="1">
    <location>
        <begin position="102"/>
        <end position="131"/>
    </location>
</feature>
<dbReference type="EMBL" id="JANCLT010000016">
    <property type="protein sequence ID" value="MCP8970926.1"/>
    <property type="molecule type" value="Genomic_DNA"/>
</dbReference>
<feature type="transmembrane region" description="Helical" evidence="2">
    <location>
        <begin position="7"/>
        <end position="30"/>
    </location>
</feature>
<keyword evidence="2" id="KW-0472">Membrane</keyword>
<feature type="region of interest" description="Disordered" evidence="1">
    <location>
        <begin position="56"/>
        <end position="79"/>
    </location>
</feature>
<dbReference type="Proteomes" id="UP001156102">
    <property type="component" value="Unassembled WGS sequence"/>
</dbReference>
<sequence length="271" mass="31836">MEGSAWFFWLTIPYFILGNWFLLAIAMYMYWKDMQYAGWIGGAAVLLILYDIGKKGQKQPAPSKPKAGRKKSAPARGQTFERVVSDAKDSYRQAAAAEWEREQQETRWAQEREEERREEQQRERTRAAKEEEYWERKKAEDDAYFYRRHGGPQWKIDEADDALDRNQADRDYEDEKWGHVCSGCGEPERYCKCCRDCDSYPCRCCRECGYADCRCCSSCNSYPCECCRECGYASCRCCNDCNSYPCRCCRECGYADCRCCWRCKNYPCTCD</sequence>
<proteinExistence type="predicted"/>
<organism evidence="3 4">
    <name type="scientific">Ectobacillus ponti</name>
    <dbReference type="NCBI Taxonomy" id="2961894"/>
    <lineage>
        <taxon>Bacteria</taxon>
        <taxon>Bacillati</taxon>
        <taxon>Bacillota</taxon>
        <taxon>Bacilli</taxon>
        <taxon>Bacillales</taxon>
        <taxon>Bacillaceae</taxon>
        <taxon>Ectobacillus</taxon>
    </lineage>
</organism>
<keyword evidence="2" id="KW-1133">Transmembrane helix</keyword>
<keyword evidence="4" id="KW-1185">Reference proteome</keyword>
<evidence type="ECO:0000313" key="4">
    <source>
        <dbReference type="Proteomes" id="UP001156102"/>
    </source>
</evidence>
<evidence type="ECO:0000313" key="3">
    <source>
        <dbReference type="EMBL" id="MCP8970926.1"/>
    </source>
</evidence>
<evidence type="ECO:0000256" key="1">
    <source>
        <dbReference type="SAM" id="MobiDB-lite"/>
    </source>
</evidence>